<reference evidence="2" key="1">
    <citation type="submission" date="2017-08" db="EMBL/GenBank/DDBJ databases">
        <authorList>
            <person name="Varghese N."/>
            <person name="Submissions S."/>
        </authorList>
    </citation>
    <scope>NUCLEOTIDE SEQUENCE [LARGE SCALE GENOMIC DNA]</scope>
    <source>
        <strain evidence="2">JA234</strain>
    </source>
</reference>
<dbReference type="EMBL" id="OAOQ01000004">
    <property type="protein sequence ID" value="SNX69768.1"/>
    <property type="molecule type" value="Genomic_DNA"/>
</dbReference>
<proteinExistence type="predicted"/>
<evidence type="ECO:0000313" key="1">
    <source>
        <dbReference type="EMBL" id="SNX69768.1"/>
    </source>
</evidence>
<evidence type="ECO:0000313" key="2">
    <source>
        <dbReference type="Proteomes" id="UP000219467"/>
    </source>
</evidence>
<dbReference type="Proteomes" id="UP000219467">
    <property type="component" value="Unassembled WGS sequence"/>
</dbReference>
<evidence type="ECO:0008006" key="3">
    <source>
        <dbReference type="Google" id="ProtNLM"/>
    </source>
</evidence>
<dbReference type="OrthoDB" id="7956241at2"/>
<dbReference type="AlphaFoldDB" id="A0A285CRT4"/>
<gene>
    <name evidence="1" type="ORF">SAMN05878503_104207</name>
</gene>
<keyword evidence="2" id="KW-1185">Reference proteome</keyword>
<organism evidence="1 2">
    <name type="scientific">Cereibacter ovatus</name>
    <dbReference type="NCBI Taxonomy" id="439529"/>
    <lineage>
        <taxon>Bacteria</taxon>
        <taxon>Pseudomonadati</taxon>
        <taxon>Pseudomonadota</taxon>
        <taxon>Alphaproteobacteria</taxon>
        <taxon>Rhodobacterales</taxon>
        <taxon>Paracoccaceae</taxon>
        <taxon>Cereibacter</taxon>
    </lineage>
</organism>
<protein>
    <recommendedName>
        <fullName evidence="3">Translocase</fullName>
    </recommendedName>
</protein>
<sequence>MELARKLATAGVTLALALGAGRYMEGYAQRADAPAERPERIEATAATAIAAPALRIQTPPLDQPTRLTLPVEAPVPAPLNAQAACTVTLDLATEPAAVLAVSLHAACHAGERVVLRHAGLAVTGRVSDSGHLLAHLPALDAGGSVSVRFGDGTTVAAARPVPEIATLRRFGVQWIGEDAFQVHALSNGARHGDPGHVSAVDPRRTGDAAGFLSLLGDAGVAQPMLAEVYTYPADGAPVAVQLEAAVTDRTCGHELLAETLTSVGGRPHVAELTLAMPGCDAVGDYIVLKNLPRTLTMAASG</sequence>
<accession>A0A285CRT4</accession>
<name>A0A285CRT4_9RHOB</name>